<evidence type="ECO:0000256" key="1">
    <source>
        <dbReference type="SAM" id="MobiDB-lite"/>
    </source>
</evidence>
<dbReference type="AlphaFoldDB" id="A0A5J9STA7"/>
<proteinExistence type="predicted"/>
<gene>
    <name evidence="2" type="ORF">EJB05_52311</name>
</gene>
<protein>
    <submittedName>
        <fullName evidence="2">Uncharacterized protein</fullName>
    </submittedName>
</protein>
<comment type="caution">
    <text evidence="2">The sequence shown here is derived from an EMBL/GenBank/DDBJ whole genome shotgun (WGS) entry which is preliminary data.</text>
</comment>
<organism evidence="2 3">
    <name type="scientific">Eragrostis curvula</name>
    <name type="common">weeping love grass</name>
    <dbReference type="NCBI Taxonomy" id="38414"/>
    <lineage>
        <taxon>Eukaryota</taxon>
        <taxon>Viridiplantae</taxon>
        <taxon>Streptophyta</taxon>
        <taxon>Embryophyta</taxon>
        <taxon>Tracheophyta</taxon>
        <taxon>Spermatophyta</taxon>
        <taxon>Magnoliopsida</taxon>
        <taxon>Liliopsida</taxon>
        <taxon>Poales</taxon>
        <taxon>Poaceae</taxon>
        <taxon>PACMAD clade</taxon>
        <taxon>Chloridoideae</taxon>
        <taxon>Eragrostideae</taxon>
        <taxon>Eragrostidinae</taxon>
        <taxon>Eragrostis</taxon>
    </lineage>
</organism>
<keyword evidence="3" id="KW-1185">Reference proteome</keyword>
<dbReference type="Proteomes" id="UP000324897">
    <property type="component" value="Unassembled WGS sequence"/>
</dbReference>
<dbReference type="Gramene" id="TVU02215">
    <property type="protein sequence ID" value="TVU02215"/>
    <property type="gene ID" value="EJB05_52311"/>
</dbReference>
<evidence type="ECO:0000313" key="3">
    <source>
        <dbReference type="Proteomes" id="UP000324897"/>
    </source>
</evidence>
<feature type="non-terminal residue" evidence="2">
    <location>
        <position position="1"/>
    </location>
</feature>
<name>A0A5J9STA7_9POAL</name>
<feature type="compositionally biased region" description="Low complexity" evidence="1">
    <location>
        <begin position="54"/>
        <end position="64"/>
    </location>
</feature>
<dbReference type="EMBL" id="RWGY01000352">
    <property type="protein sequence ID" value="TVU02215.1"/>
    <property type="molecule type" value="Genomic_DNA"/>
</dbReference>
<evidence type="ECO:0000313" key="2">
    <source>
        <dbReference type="EMBL" id="TVU02215.1"/>
    </source>
</evidence>
<sequence>MDPTSGYYVGRPTNSDEQKAPAPPAENAVDEQVNASIPNIPGYYHGRVEQGRNAAGDQSSAAAATQHHGEPNFLAKCFVCFSGGNGR</sequence>
<feature type="region of interest" description="Disordered" evidence="1">
    <location>
        <begin position="46"/>
        <end position="67"/>
    </location>
</feature>
<accession>A0A5J9STA7</accession>
<feature type="region of interest" description="Disordered" evidence="1">
    <location>
        <begin position="1"/>
        <end position="30"/>
    </location>
</feature>
<reference evidence="2 3" key="1">
    <citation type="journal article" date="2019" name="Sci. Rep.">
        <title>A high-quality genome of Eragrostis curvula grass provides insights into Poaceae evolution and supports new strategies to enhance forage quality.</title>
        <authorList>
            <person name="Carballo J."/>
            <person name="Santos B.A.C.M."/>
            <person name="Zappacosta D."/>
            <person name="Garbus I."/>
            <person name="Selva J.P."/>
            <person name="Gallo C.A."/>
            <person name="Diaz A."/>
            <person name="Albertini E."/>
            <person name="Caccamo M."/>
            <person name="Echenique V."/>
        </authorList>
    </citation>
    <scope>NUCLEOTIDE SEQUENCE [LARGE SCALE GENOMIC DNA]</scope>
    <source>
        <strain evidence="3">cv. Victoria</strain>
        <tissue evidence="2">Leaf</tissue>
    </source>
</reference>